<evidence type="ECO:0000313" key="1">
    <source>
        <dbReference type="EMBL" id="RHZ54967.1"/>
    </source>
</evidence>
<gene>
    <name evidence="1" type="ORF">Glove_421g85</name>
</gene>
<dbReference type="Proteomes" id="UP000266861">
    <property type="component" value="Unassembled WGS sequence"/>
</dbReference>
<comment type="caution">
    <text evidence="1">The sequence shown here is derived from an EMBL/GenBank/DDBJ whole genome shotgun (WGS) entry which is preliminary data.</text>
</comment>
<protein>
    <recommendedName>
        <fullName evidence="3">Protein kinase domain-containing protein</fullName>
    </recommendedName>
</protein>
<evidence type="ECO:0000313" key="2">
    <source>
        <dbReference type="Proteomes" id="UP000266861"/>
    </source>
</evidence>
<name>A0A397GWF0_9GLOM</name>
<accession>A0A397GWF0</accession>
<sequence>MKQLKASNAELAENKDLNSELAAYKKDLKQGWTLKLKVKDLNTGSVAEKEKMEAKYRFGKMSTADKESQRILNWRYVKNLEQERKEFTHIFIDDDKTKATESNLSDITHRRLMQMNKFGQNIDTLSHLKLIFLKSIKMPLFRESNLEYDCYSCKPRNSKCFENDFDKWISGNETIDKFNAQLNTDIRGKVIEFIPYDRFLDFEQIARGGYSTIYYAKRLMDLLLNSGILKINNEKDMVNPKWY</sequence>
<dbReference type="EMBL" id="PQFF01000373">
    <property type="protein sequence ID" value="RHZ54967.1"/>
    <property type="molecule type" value="Genomic_DNA"/>
</dbReference>
<dbReference type="OrthoDB" id="447953at2759"/>
<organism evidence="1 2">
    <name type="scientific">Diversispora epigaea</name>
    <dbReference type="NCBI Taxonomy" id="1348612"/>
    <lineage>
        <taxon>Eukaryota</taxon>
        <taxon>Fungi</taxon>
        <taxon>Fungi incertae sedis</taxon>
        <taxon>Mucoromycota</taxon>
        <taxon>Glomeromycotina</taxon>
        <taxon>Glomeromycetes</taxon>
        <taxon>Diversisporales</taxon>
        <taxon>Diversisporaceae</taxon>
        <taxon>Diversispora</taxon>
    </lineage>
</organism>
<proteinExistence type="predicted"/>
<keyword evidence="2" id="KW-1185">Reference proteome</keyword>
<evidence type="ECO:0008006" key="3">
    <source>
        <dbReference type="Google" id="ProtNLM"/>
    </source>
</evidence>
<reference evidence="1 2" key="1">
    <citation type="submission" date="2018-08" db="EMBL/GenBank/DDBJ databases">
        <title>Genome and evolution of the arbuscular mycorrhizal fungus Diversispora epigaea (formerly Glomus versiforme) and its bacterial endosymbionts.</title>
        <authorList>
            <person name="Sun X."/>
            <person name="Fei Z."/>
            <person name="Harrison M."/>
        </authorList>
    </citation>
    <scope>NUCLEOTIDE SEQUENCE [LARGE SCALE GENOMIC DNA]</scope>
    <source>
        <strain evidence="1 2">IT104</strain>
    </source>
</reference>
<dbReference type="AlphaFoldDB" id="A0A397GWF0"/>